<evidence type="ECO:0000313" key="2">
    <source>
        <dbReference type="Proteomes" id="UP000193920"/>
    </source>
</evidence>
<comment type="caution">
    <text evidence="1">The sequence shown here is derived from an EMBL/GenBank/DDBJ whole genome shotgun (WGS) entry which is preliminary data.</text>
</comment>
<reference evidence="1 2" key="1">
    <citation type="submission" date="2016-08" db="EMBL/GenBank/DDBJ databases">
        <title>A Parts List for Fungal Cellulosomes Revealed by Comparative Genomics.</title>
        <authorList>
            <consortium name="DOE Joint Genome Institute"/>
            <person name="Haitjema C.H."/>
            <person name="Gilmore S.P."/>
            <person name="Henske J.K."/>
            <person name="Solomon K.V."/>
            <person name="De Groot R."/>
            <person name="Kuo A."/>
            <person name="Mondo S.J."/>
            <person name="Salamov A.A."/>
            <person name="Labutti K."/>
            <person name="Zhao Z."/>
            <person name="Chiniquy J."/>
            <person name="Barry K."/>
            <person name="Brewer H.M."/>
            <person name="Purvine S.O."/>
            <person name="Wright A.T."/>
            <person name="Boxma B."/>
            <person name="Van Alen T."/>
            <person name="Hackstein J.H."/>
            <person name="Baker S.E."/>
            <person name="Grigoriev I.V."/>
            <person name="O'Malley M.A."/>
        </authorList>
    </citation>
    <scope>NUCLEOTIDE SEQUENCE [LARGE SCALE GENOMIC DNA]</scope>
    <source>
        <strain evidence="1 2">G1</strain>
    </source>
</reference>
<organism evidence="1 2">
    <name type="scientific">Neocallimastix californiae</name>
    <dbReference type="NCBI Taxonomy" id="1754190"/>
    <lineage>
        <taxon>Eukaryota</taxon>
        <taxon>Fungi</taxon>
        <taxon>Fungi incertae sedis</taxon>
        <taxon>Chytridiomycota</taxon>
        <taxon>Chytridiomycota incertae sedis</taxon>
        <taxon>Neocallimastigomycetes</taxon>
        <taxon>Neocallimastigales</taxon>
        <taxon>Neocallimastigaceae</taxon>
        <taxon>Neocallimastix</taxon>
    </lineage>
</organism>
<dbReference type="EMBL" id="MCOG01000236">
    <property type="protein sequence ID" value="ORY23240.1"/>
    <property type="molecule type" value="Genomic_DNA"/>
</dbReference>
<name>A0A1Y2ALS0_9FUNG</name>
<accession>A0A1Y2ALS0</accession>
<dbReference type="Proteomes" id="UP000193920">
    <property type="component" value="Unassembled WGS sequence"/>
</dbReference>
<gene>
    <name evidence="1" type="ORF">LY90DRAFT_706911</name>
</gene>
<keyword evidence="2" id="KW-1185">Reference proteome</keyword>
<protein>
    <submittedName>
        <fullName evidence="1">Uncharacterized protein</fullName>
    </submittedName>
</protein>
<proteinExistence type="predicted"/>
<evidence type="ECO:0000313" key="1">
    <source>
        <dbReference type="EMBL" id="ORY23240.1"/>
    </source>
</evidence>
<sequence length="106" mass="12322">MKEYSNNYYNHFLAGIIFENESYLNYTIFINGTVVPSPEEDNITNFSYRSYISENSKPNILSTEVDSYIKTFVPIQIVVDQVIIQMKTINSNFSKIKNKIIISSIY</sequence>
<dbReference type="AlphaFoldDB" id="A0A1Y2ALS0"/>